<gene>
    <name evidence="3" type="ORF">THAOC_09304</name>
</gene>
<organism evidence="3 4">
    <name type="scientific">Thalassiosira oceanica</name>
    <name type="common">Marine diatom</name>
    <dbReference type="NCBI Taxonomy" id="159749"/>
    <lineage>
        <taxon>Eukaryota</taxon>
        <taxon>Sar</taxon>
        <taxon>Stramenopiles</taxon>
        <taxon>Ochrophyta</taxon>
        <taxon>Bacillariophyta</taxon>
        <taxon>Coscinodiscophyceae</taxon>
        <taxon>Thalassiosirophycidae</taxon>
        <taxon>Thalassiosirales</taxon>
        <taxon>Thalassiosiraceae</taxon>
        <taxon>Thalassiosira</taxon>
    </lineage>
</organism>
<dbReference type="EMBL" id="AGNL01010069">
    <property type="protein sequence ID" value="EJK69440.1"/>
    <property type="molecule type" value="Genomic_DNA"/>
</dbReference>
<keyword evidence="2" id="KW-0812">Transmembrane</keyword>
<keyword evidence="2" id="KW-1133">Transmembrane helix</keyword>
<evidence type="ECO:0000313" key="4">
    <source>
        <dbReference type="Proteomes" id="UP000266841"/>
    </source>
</evidence>
<feature type="compositionally biased region" description="Low complexity" evidence="1">
    <location>
        <begin position="10"/>
        <end position="31"/>
    </location>
</feature>
<proteinExistence type="predicted"/>
<feature type="transmembrane region" description="Helical" evidence="2">
    <location>
        <begin position="96"/>
        <end position="115"/>
    </location>
</feature>
<dbReference type="AlphaFoldDB" id="K0SVG7"/>
<reference evidence="3 4" key="1">
    <citation type="journal article" date="2012" name="Genome Biol.">
        <title>Genome and low-iron response of an oceanic diatom adapted to chronic iron limitation.</title>
        <authorList>
            <person name="Lommer M."/>
            <person name="Specht M."/>
            <person name="Roy A.S."/>
            <person name="Kraemer L."/>
            <person name="Andreson R."/>
            <person name="Gutowska M.A."/>
            <person name="Wolf J."/>
            <person name="Bergner S.V."/>
            <person name="Schilhabel M.B."/>
            <person name="Klostermeier U.C."/>
            <person name="Beiko R.G."/>
            <person name="Rosenstiel P."/>
            <person name="Hippler M."/>
            <person name="Laroche J."/>
        </authorList>
    </citation>
    <scope>NUCLEOTIDE SEQUENCE [LARGE SCALE GENOMIC DNA]</scope>
    <source>
        <strain evidence="3 4">CCMP1005</strain>
    </source>
</reference>
<dbReference type="Proteomes" id="UP000266841">
    <property type="component" value="Unassembled WGS sequence"/>
</dbReference>
<keyword evidence="4" id="KW-1185">Reference proteome</keyword>
<keyword evidence="2" id="KW-0472">Membrane</keyword>
<name>K0SVG7_THAOC</name>
<evidence type="ECO:0000256" key="2">
    <source>
        <dbReference type="SAM" id="Phobius"/>
    </source>
</evidence>
<comment type="caution">
    <text evidence="3">The sequence shown here is derived from an EMBL/GenBank/DDBJ whole genome shotgun (WGS) entry which is preliminary data.</text>
</comment>
<feature type="region of interest" description="Disordered" evidence="1">
    <location>
        <begin position="1"/>
        <end position="91"/>
    </location>
</feature>
<evidence type="ECO:0000256" key="1">
    <source>
        <dbReference type="SAM" id="MobiDB-lite"/>
    </source>
</evidence>
<feature type="compositionally biased region" description="Basic and acidic residues" evidence="1">
    <location>
        <begin position="69"/>
        <end position="81"/>
    </location>
</feature>
<sequence>GRPSPDATRPRGTSLGGSSRRRASLPSSRSSPRARRRRGAGTRRPKEEGPSDAKEGAEPKTATGGPKGEQSKEAKKKDEKSAPPPDDGSFESADSALPMMLAHLFAFLLGLAWFAIKVPVRIGSAVLLFWTAVVALRVAWFFLADDGGAWEAGAGVDWERNMPGIL</sequence>
<feature type="compositionally biased region" description="Basic residues" evidence="1">
    <location>
        <begin position="32"/>
        <end position="43"/>
    </location>
</feature>
<protein>
    <submittedName>
        <fullName evidence="3">Uncharacterized protein</fullName>
    </submittedName>
</protein>
<feature type="non-terminal residue" evidence="3">
    <location>
        <position position="1"/>
    </location>
</feature>
<feature type="compositionally biased region" description="Basic and acidic residues" evidence="1">
    <location>
        <begin position="44"/>
        <end position="58"/>
    </location>
</feature>
<accession>K0SVG7</accession>
<evidence type="ECO:0000313" key="3">
    <source>
        <dbReference type="EMBL" id="EJK69440.1"/>
    </source>
</evidence>
<feature type="transmembrane region" description="Helical" evidence="2">
    <location>
        <begin position="122"/>
        <end position="143"/>
    </location>
</feature>